<evidence type="ECO:0000256" key="9">
    <source>
        <dbReference type="SAM" id="SignalP"/>
    </source>
</evidence>
<dbReference type="EMBL" id="VZAH01000145">
    <property type="protein sequence ID" value="MQP15503.1"/>
    <property type="molecule type" value="Genomic_DNA"/>
</dbReference>
<dbReference type="InterPro" id="IPR023296">
    <property type="entry name" value="Glyco_hydro_beta-prop_sf"/>
</dbReference>
<comment type="caution">
    <text evidence="10">The sequence shown here is derived from an EMBL/GenBank/DDBJ whole genome shotgun (WGS) entry which is preliminary data.</text>
</comment>
<dbReference type="Gene3D" id="2.115.10.20">
    <property type="entry name" value="Glycosyl hydrolase domain, family 43"/>
    <property type="match status" value="1"/>
</dbReference>
<dbReference type="AlphaFoldDB" id="A0A6G1VRZ6"/>
<feature type="binding site" evidence="7">
    <location>
        <position position="48"/>
    </location>
    <ligand>
        <name>substrate</name>
    </ligand>
</feature>
<organism evidence="10 11">
    <name type="scientific">Segatella copri</name>
    <dbReference type="NCBI Taxonomy" id="165179"/>
    <lineage>
        <taxon>Bacteria</taxon>
        <taxon>Pseudomonadati</taxon>
        <taxon>Bacteroidota</taxon>
        <taxon>Bacteroidia</taxon>
        <taxon>Bacteroidales</taxon>
        <taxon>Prevotellaceae</taxon>
        <taxon>Segatella</taxon>
    </lineage>
</organism>
<feature type="binding site" evidence="7">
    <location>
        <begin position="188"/>
        <end position="190"/>
    </location>
    <ligand>
        <name>substrate</name>
    </ligand>
</feature>
<feature type="binding site" evidence="7">
    <location>
        <position position="131"/>
    </location>
    <ligand>
        <name>substrate</name>
    </ligand>
</feature>
<evidence type="ECO:0000256" key="5">
    <source>
        <dbReference type="PIRNR" id="PIRNR026534"/>
    </source>
</evidence>
<evidence type="ECO:0000256" key="7">
    <source>
        <dbReference type="PIRSR" id="PIRSR026534-2"/>
    </source>
</evidence>
<dbReference type="PANTHER" id="PTHR43301">
    <property type="entry name" value="ARABINAN ENDO-1,5-ALPHA-L-ARABINOSIDASE"/>
    <property type="match status" value="1"/>
</dbReference>
<dbReference type="Proteomes" id="UP000477980">
    <property type="component" value="Unassembled WGS sequence"/>
</dbReference>
<evidence type="ECO:0000256" key="3">
    <source>
        <dbReference type="ARBA" id="ARBA00022801"/>
    </source>
</evidence>
<sequence>MKNFLIKDIRVWALSIPLVAACAVSAVSAKAQTALPQPVVVDSPMVHDPVMAYENGKYYLYCTGHGVAQMTSTDRQHWTLNPQGVLKDEARGAFPVWTHDSVPGYESHTWAPDVIRYKDKWYMAYSCSTFGKNTSAIGLLSNSSLADTDGWKDEGCLISSKGGRDNWNAIDPNFVIDEKGKPWLTWGSFWDGIQLIPLDKKTMHVKKGAKPQTIARRYALNQMDVPTNPTSRDAGTNAIEAPFIMKHGGYYYLFVSWDYCCQGMKSTYRVAVGRSKKVAGPYLDKEGKDMREGGGTLLLEGDKKEYEAMGHCSAYSFPDGDFFFCHGYSVPKNGASILVQKKINWTEDGWLTLE</sequence>
<feature type="chain" id="PRO_5026240927" evidence="9">
    <location>
        <begin position="32"/>
        <end position="354"/>
    </location>
</feature>
<dbReference type="UniPathway" id="UPA00667"/>
<evidence type="ECO:0000313" key="11">
    <source>
        <dbReference type="Proteomes" id="UP000477980"/>
    </source>
</evidence>
<keyword evidence="9" id="KW-0732">Signal</keyword>
<evidence type="ECO:0000256" key="2">
    <source>
        <dbReference type="ARBA" id="ARBA00009865"/>
    </source>
</evidence>
<dbReference type="PIRSF" id="PIRSF026534">
    <property type="entry name" value="Endo_alpha-L-arabinosidase"/>
    <property type="match status" value="1"/>
</dbReference>
<proteinExistence type="inferred from homology"/>
<feature type="signal peptide" evidence="9">
    <location>
        <begin position="1"/>
        <end position="31"/>
    </location>
</feature>
<reference evidence="10 11" key="1">
    <citation type="submission" date="2019-09" db="EMBL/GenBank/DDBJ databases">
        <title>Distinct polysaccharide growth profiles of human intestinal Prevotella copri isolates.</title>
        <authorList>
            <person name="Fehlner-Peach H."/>
            <person name="Magnabosco C."/>
            <person name="Raghavan V."/>
            <person name="Scher J.U."/>
            <person name="Tett A."/>
            <person name="Cox L.M."/>
            <person name="Gottsegen C."/>
            <person name="Watters A."/>
            <person name="Wiltshire- Gordon J.D."/>
            <person name="Segata N."/>
            <person name="Bonneau R."/>
            <person name="Littman D.R."/>
        </authorList>
    </citation>
    <scope>NUCLEOTIDE SEQUENCE [LARGE SCALE GENOMIC DNA]</scope>
    <source>
        <strain evidence="11">iAA917</strain>
    </source>
</reference>
<dbReference type="Pfam" id="PF04616">
    <property type="entry name" value="Glyco_hydro_43"/>
    <property type="match status" value="1"/>
</dbReference>
<comment type="similarity">
    <text evidence="2 5">Belongs to the glycosyl hydrolase 43 family.</text>
</comment>
<feature type="binding site" evidence="7">
    <location>
        <begin position="168"/>
        <end position="171"/>
    </location>
    <ligand>
        <name>substrate</name>
    </ligand>
</feature>
<keyword evidence="4 5" id="KW-0326">Glycosidase</keyword>
<dbReference type="PROSITE" id="PS51257">
    <property type="entry name" value="PROKAR_LIPOPROTEIN"/>
    <property type="match status" value="1"/>
</dbReference>
<dbReference type="OrthoDB" id="9801455at2"/>
<evidence type="ECO:0000256" key="6">
    <source>
        <dbReference type="PIRSR" id="PIRSR026534-1"/>
    </source>
</evidence>
<feature type="active site" description="Proton donor" evidence="6">
    <location>
        <position position="240"/>
    </location>
</feature>
<protein>
    <submittedName>
        <fullName evidence="10">Arabinan endo-1,5-alpha-L-arabinosidase</fullName>
    </submittedName>
</protein>
<keyword evidence="3 5" id="KW-0378">Hydrolase</keyword>
<accession>A0A6G1VRZ6</accession>
<feature type="site" description="Important for catalytic activity, responsible for pKa modulation of the active site Glu and correct orientation of both the proton donor and substrate" evidence="8">
    <location>
        <position position="171"/>
    </location>
</feature>
<evidence type="ECO:0000256" key="1">
    <source>
        <dbReference type="ARBA" id="ARBA00004834"/>
    </source>
</evidence>
<dbReference type="InterPro" id="IPR050727">
    <property type="entry name" value="GH43_arabinanases"/>
</dbReference>
<gene>
    <name evidence="10" type="ORF">F7D25_14080</name>
</gene>
<dbReference type="PANTHER" id="PTHR43301:SF3">
    <property type="entry name" value="ARABINAN ENDO-1,5-ALPHA-L-ARABINOSIDASE A-RELATED"/>
    <property type="match status" value="1"/>
</dbReference>
<comment type="pathway">
    <text evidence="1 5">Glycan metabolism; L-arabinan degradation.</text>
</comment>
<feature type="active site" description="Proton acceptor" evidence="6">
    <location>
        <position position="48"/>
    </location>
</feature>
<evidence type="ECO:0000256" key="4">
    <source>
        <dbReference type="ARBA" id="ARBA00023295"/>
    </source>
</evidence>
<dbReference type="GO" id="GO:0031222">
    <property type="term" value="P:arabinan catabolic process"/>
    <property type="evidence" value="ECO:0007669"/>
    <property type="project" value="UniProtKB-UniPathway"/>
</dbReference>
<name>A0A6G1VRZ6_9BACT</name>
<feature type="site" description="Important for substrate recognition" evidence="8">
    <location>
        <position position="311"/>
    </location>
</feature>
<dbReference type="SUPFAM" id="SSF75005">
    <property type="entry name" value="Arabinanase/levansucrase/invertase"/>
    <property type="match status" value="1"/>
</dbReference>
<dbReference type="InterPro" id="IPR006710">
    <property type="entry name" value="Glyco_hydro_43"/>
</dbReference>
<dbReference type="InterPro" id="IPR016840">
    <property type="entry name" value="Glyco_hydro_43_endo_a_Ara-ase"/>
</dbReference>
<evidence type="ECO:0000256" key="8">
    <source>
        <dbReference type="PIRSR" id="PIRSR026534-3"/>
    </source>
</evidence>
<dbReference type="GO" id="GO:0046558">
    <property type="term" value="F:arabinan endo-1,5-alpha-L-arabinosidase activity"/>
    <property type="evidence" value="ECO:0007669"/>
    <property type="project" value="InterPro"/>
</dbReference>
<evidence type="ECO:0000313" key="10">
    <source>
        <dbReference type="EMBL" id="MQP15503.1"/>
    </source>
</evidence>